<sequence>MPNRLVLCFDGTGNKFLGNESDTNIVKIYQLLSRKASDQFHYYQPGIGTYVEHQSSNSSGGNLWTRLKSAIATTVDQGVGTSFVHHVLAGYRFIMRYYTEGDRIYIFGFSRGAYTARFLSEMLFEIGLLSRGNEEMISFAWDTFSDYQRTKGNVPQTKEDEKRRVYMKKFKETFCRPQVVVYFLGLFDCVNSVGTFEIPFGAKNYEVIAQPPARYIRHAVSIHERRLKFKPALFDMDDEVAKQHQCDIKEVWFAGNHGDVGGGWGLGKNQRRLLSDTPLEWMLQELDGLPEDGKLAFDRKSLIDNILPPINYGGWLSDLFLRTRLSNHAIRVRTNQPHDMLAFGGGVSWITTLGWWILELLPIFSRLELEGGKWVPRHLPPNNGARRDIPSNAEIHPTVSAMYHAGVLSLEQMPVLGGTDPPSLRPSALLSSWAALRQERAKEQNAAFNRALESRICSLSYL</sequence>
<evidence type="ECO:0000259" key="1">
    <source>
        <dbReference type="Pfam" id="PF09994"/>
    </source>
</evidence>
<dbReference type="EMBL" id="ML986610">
    <property type="protein sequence ID" value="KAF2265212.1"/>
    <property type="molecule type" value="Genomic_DNA"/>
</dbReference>
<dbReference type="Proteomes" id="UP000800093">
    <property type="component" value="Unassembled WGS sequence"/>
</dbReference>
<reference evidence="3" key="1">
    <citation type="journal article" date="2020" name="Stud. Mycol.">
        <title>101 Dothideomycetes genomes: A test case for predicting lifestyles and emergence of pathogens.</title>
        <authorList>
            <person name="Haridas S."/>
            <person name="Albert R."/>
            <person name="Binder M."/>
            <person name="Bloem J."/>
            <person name="LaButti K."/>
            <person name="Salamov A."/>
            <person name="Andreopoulos B."/>
            <person name="Baker S."/>
            <person name="Barry K."/>
            <person name="Bills G."/>
            <person name="Bluhm B."/>
            <person name="Cannon C."/>
            <person name="Castanera R."/>
            <person name="Culley D."/>
            <person name="Daum C."/>
            <person name="Ezra D."/>
            <person name="Gonzalez J."/>
            <person name="Henrissat B."/>
            <person name="Kuo A."/>
            <person name="Liang C."/>
            <person name="Lipzen A."/>
            <person name="Lutzoni F."/>
            <person name="Magnuson J."/>
            <person name="Mondo S."/>
            <person name="Nolan M."/>
            <person name="Ohm R."/>
            <person name="Pangilinan J."/>
            <person name="Park H.-J."/>
            <person name="Ramirez L."/>
            <person name="Alfaro M."/>
            <person name="Sun H."/>
            <person name="Tritt A."/>
            <person name="Yoshinaga Y."/>
            <person name="Zwiers L.-H."/>
            <person name="Turgeon B."/>
            <person name="Goodwin S."/>
            <person name="Spatafora J."/>
            <person name="Crous P."/>
            <person name="Grigoriev I."/>
        </authorList>
    </citation>
    <scope>NUCLEOTIDE SEQUENCE [LARGE SCALE GENOMIC DNA]</scope>
    <source>
        <strain evidence="3">CBS 304.66</strain>
    </source>
</reference>
<dbReference type="PANTHER" id="PTHR33840:SF2">
    <property type="entry name" value="TLE1 PHOSPHOLIPASE DOMAIN-CONTAINING PROTEIN"/>
    <property type="match status" value="1"/>
</dbReference>
<accession>A0A9P4N455</accession>
<dbReference type="Pfam" id="PF09994">
    <property type="entry name" value="T6SS_Tle1-like_cat"/>
    <property type="match status" value="1"/>
</dbReference>
<dbReference type="InterPro" id="IPR018712">
    <property type="entry name" value="Tle1-like_cat"/>
</dbReference>
<feature type="domain" description="T6SS Phospholipase effector Tle1-like catalytic" evidence="1">
    <location>
        <begin position="4"/>
        <end position="285"/>
    </location>
</feature>
<evidence type="ECO:0000313" key="2">
    <source>
        <dbReference type="EMBL" id="KAF2265212.1"/>
    </source>
</evidence>
<dbReference type="AlphaFoldDB" id="A0A9P4N455"/>
<protein>
    <recommendedName>
        <fullName evidence="1">T6SS Phospholipase effector Tle1-like catalytic domain-containing protein</fullName>
    </recommendedName>
</protein>
<name>A0A9P4N455_9PLEO</name>
<evidence type="ECO:0000313" key="3">
    <source>
        <dbReference type="Proteomes" id="UP000800093"/>
    </source>
</evidence>
<comment type="caution">
    <text evidence="2">The sequence shown here is derived from an EMBL/GenBank/DDBJ whole genome shotgun (WGS) entry which is preliminary data.</text>
</comment>
<dbReference type="PANTHER" id="PTHR33840">
    <property type="match status" value="1"/>
</dbReference>
<keyword evidence="3" id="KW-1185">Reference proteome</keyword>
<gene>
    <name evidence="2" type="ORF">CC78DRAFT_559982</name>
</gene>
<proteinExistence type="predicted"/>
<dbReference type="OrthoDB" id="3162439at2759"/>
<organism evidence="2 3">
    <name type="scientific">Lojkania enalia</name>
    <dbReference type="NCBI Taxonomy" id="147567"/>
    <lineage>
        <taxon>Eukaryota</taxon>
        <taxon>Fungi</taxon>
        <taxon>Dikarya</taxon>
        <taxon>Ascomycota</taxon>
        <taxon>Pezizomycotina</taxon>
        <taxon>Dothideomycetes</taxon>
        <taxon>Pleosporomycetidae</taxon>
        <taxon>Pleosporales</taxon>
        <taxon>Pleosporales incertae sedis</taxon>
        <taxon>Lojkania</taxon>
    </lineage>
</organism>